<feature type="region of interest" description="Disordered" evidence="2">
    <location>
        <begin position="120"/>
        <end position="145"/>
    </location>
</feature>
<dbReference type="GO" id="GO:0006355">
    <property type="term" value="P:regulation of DNA-templated transcription"/>
    <property type="evidence" value="ECO:0007669"/>
    <property type="project" value="InterPro"/>
</dbReference>
<comment type="caution">
    <text evidence="3">The sequence shown here is derived from an EMBL/GenBank/DDBJ whole genome shotgun (WGS) entry which is preliminary data.</text>
</comment>
<sequence length="334" mass="37130">MPRPGPRPYECMKRAWHSERHQPMRGSIIRQIFRVATETHSPATKSNKEWQEKLPAVVLRAEEIIYSKANSEAEYLNPDTLLDRLNDAINTIIRRDESAETGELLPPCVEAALSLGCKPVRTSRSDRHNNPRTYLTSRNQQHPCSVSPKTVMSNALNFLPVSDSNQNNYPLLDTFGAVQHHHKLLAVETNPSLNLGSIFPLYYGFEAKGPQLWTSNQGNTCSDTIFVGRPVISPALEPSRVDLLENLSSGGRVHHVPKRILKGTSISIAKESADGEYDLSLRLGILPSNKTSSTNELQEVGLRVSTEGRKFGHSSQPKNEGYCLYSRGTSYGAI</sequence>
<dbReference type="Proteomes" id="UP000257109">
    <property type="component" value="Unassembled WGS sequence"/>
</dbReference>
<dbReference type="PANTHER" id="PTHR35300">
    <property type="entry name" value="COACTIVATOR CBP, KIX DOMAIN-CONTAINING PROTEIN-RELATED"/>
    <property type="match status" value="1"/>
</dbReference>
<keyword evidence="4" id="KW-1185">Reference proteome</keyword>
<dbReference type="AlphaFoldDB" id="A0A371HM45"/>
<dbReference type="EMBL" id="QJKJ01002191">
    <property type="protein sequence ID" value="RDY03858.1"/>
    <property type="molecule type" value="Genomic_DNA"/>
</dbReference>
<organism evidence="3 4">
    <name type="scientific">Mucuna pruriens</name>
    <name type="common">Velvet bean</name>
    <name type="synonym">Dolichos pruriens</name>
    <dbReference type="NCBI Taxonomy" id="157652"/>
    <lineage>
        <taxon>Eukaryota</taxon>
        <taxon>Viridiplantae</taxon>
        <taxon>Streptophyta</taxon>
        <taxon>Embryophyta</taxon>
        <taxon>Tracheophyta</taxon>
        <taxon>Spermatophyta</taxon>
        <taxon>Magnoliopsida</taxon>
        <taxon>eudicotyledons</taxon>
        <taxon>Gunneridae</taxon>
        <taxon>Pentapetalae</taxon>
        <taxon>rosids</taxon>
        <taxon>fabids</taxon>
        <taxon>Fabales</taxon>
        <taxon>Fabaceae</taxon>
        <taxon>Papilionoideae</taxon>
        <taxon>50 kb inversion clade</taxon>
        <taxon>NPAAA clade</taxon>
        <taxon>indigoferoid/millettioid clade</taxon>
        <taxon>Phaseoleae</taxon>
        <taxon>Mucuna</taxon>
    </lineage>
</organism>
<dbReference type="GO" id="GO:0003712">
    <property type="term" value="F:transcription coregulator activity"/>
    <property type="evidence" value="ECO:0007669"/>
    <property type="project" value="InterPro"/>
</dbReference>
<evidence type="ECO:0000313" key="4">
    <source>
        <dbReference type="Proteomes" id="UP000257109"/>
    </source>
</evidence>
<accession>A0A371HM45</accession>
<evidence type="ECO:0000256" key="1">
    <source>
        <dbReference type="ARBA" id="ARBA00023242"/>
    </source>
</evidence>
<dbReference type="OrthoDB" id="1937968at2759"/>
<protein>
    <submittedName>
        <fullName evidence="3">Uncharacterized protein</fullName>
    </submittedName>
</protein>
<name>A0A371HM45_MUCPR</name>
<dbReference type="InterPro" id="IPR036529">
    <property type="entry name" value="KIX_dom_sf"/>
</dbReference>
<feature type="non-terminal residue" evidence="3">
    <location>
        <position position="1"/>
    </location>
</feature>
<evidence type="ECO:0000313" key="3">
    <source>
        <dbReference type="EMBL" id="RDY03858.1"/>
    </source>
</evidence>
<evidence type="ECO:0000256" key="2">
    <source>
        <dbReference type="SAM" id="MobiDB-lite"/>
    </source>
</evidence>
<dbReference type="STRING" id="157652.A0A371HM45"/>
<keyword evidence="1" id="KW-0539">Nucleus</keyword>
<reference evidence="3" key="1">
    <citation type="submission" date="2018-05" db="EMBL/GenBank/DDBJ databases">
        <title>Draft genome of Mucuna pruriens seed.</title>
        <authorList>
            <person name="Nnadi N.E."/>
            <person name="Vos R."/>
            <person name="Hasami M.H."/>
            <person name="Devisetty U.K."/>
            <person name="Aguiy J.C."/>
        </authorList>
    </citation>
    <scope>NUCLEOTIDE SEQUENCE [LARGE SCALE GENOMIC DNA]</scope>
    <source>
        <strain evidence="3">JCA_2017</strain>
    </source>
</reference>
<proteinExistence type="predicted"/>
<dbReference type="PANTHER" id="PTHR35300:SF4">
    <property type="entry name" value="HISTONE ACETYLTRANSFERASE"/>
    <property type="match status" value="1"/>
</dbReference>
<dbReference type="Gene3D" id="1.10.246.20">
    <property type="entry name" value="Coactivator CBP, KIX domain"/>
    <property type="match status" value="1"/>
</dbReference>
<gene>
    <name evidence="3" type="ORF">CR513_12499</name>
</gene>
<feature type="compositionally biased region" description="Polar residues" evidence="2">
    <location>
        <begin position="131"/>
        <end position="145"/>
    </location>
</feature>